<keyword evidence="1" id="KW-0812">Transmembrane</keyword>
<keyword evidence="3" id="KW-1185">Reference proteome</keyword>
<name>A0A0V1ICN7_TRIPS</name>
<protein>
    <submittedName>
        <fullName evidence="2">Uncharacterized protein</fullName>
    </submittedName>
</protein>
<feature type="transmembrane region" description="Helical" evidence="1">
    <location>
        <begin position="38"/>
        <end position="61"/>
    </location>
</feature>
<organism evidence="2 3">
    <name type="scientific">Trichinella pseudospiralis</name>
    <name type="common">Parasitic roundworm</name>
    <dbReference type="NCBI Taxonomy" id="6337"/>
    <lineage>
        <taxon>Eukaryota</taxon>
        <taxon>Metazoa</taxon>
        <taxon>Ecdysozoa</taxon>
        <taxon>Nematoda</taxon>
        <taxon>Enoplea</taxon>
        <taxon>Dorylaimia</taxon>
        <taxon>Trichinellida</taxon>
        <taxon>Trichinellidae</taxon>
        <taxon>Trichinella</taxon>
    </lineage>
</organism>
<reference evidence="2 3" key="1">
    <citation type="submission" date="2015-01" db="EMBL/GenBank/DDBJ databases">
        <title>Evolution of Trichinella species and genotypes.</title>
        <authorList>
            <person name="Korhonen P.K."/>
            <person name="Edoardo P."/>
            <person name="Giuseppe L.R."/>
            <person name="Gasser R.B."/>
        </authorList>
    </citation>
    <scope>NUCLEOTIDE SEQUENCE [LARGE SCALE GENOMIC DNA]</scope>
    <source>
        <strain evidence="2">ISS588</strain>
    </source>
</reference>
<evidence type="ECO:0000313" key="3">
    <source>
        <dbReference type="Proteomes" id="UP000054805"/>
    </source>
</evidence>
<proteinExistence type="predicted"/>
<dbReference type="EMBL" id="JYDS01000234">
    <property type="protein sequence ID" value="KRZ20606.1"/>
    <property type="molecule type" value="Genomic_DNA"/>
</dbReference>
<gene>
    <name evidence="2" type="ORF">T4B_15146</name>
</gene>
<keyword evidence="1" id="KW-1133">Transmembrane helix</keyword>
<accession>A0A0V1ICN7</accession>
<evidence type="ECO:0000256" key="1">
    <source>
        <dbReference type="SAM" id="Phobius"/>
    </source>
</evidence>
<dbReference type="Proteomes" id="UP000054805">
    <property type="component" value="Unassembled WGS sequence"/>
</dbReference>
<keyword evidence="1" id="KW-0472">Membrane</keyword>
<evidence type="ECO:0000313" key="2">
    <source>
        <dbReference type="EMBL" id="KRZ20606.1"/>
    </source>
</evidence>
<dbReference type="AlphaFoldDB" id="A0A0V1ICN7"/>
<comment type="caution">
    <text evidence="2">The sequence shown here is derived from an EMBL/GenBank/DDBJ whole genome shotgun (WGS) entry which is preliminary data.</text>
</comment>
<sequence length="92" mass="10276">MVWTVLFLGRGCLMYLYCFRSARLEGRLKHPLCEENKQGAVAVAFLIAGTSFATLAVSFNLPQRDGACSFSIGHLRACRLWMCVLLLIFGMN</sequence>